<dbReference type="SUPFAM" id="SSF48150">
    <property type="entry name" value="DNA-glycosylase"/>
    <property type="match status" value="1"/>
</dbReference>
<feature type="binding site" evidence="1">
    <location>
        <position position="182"/>
    </location>
    <ligand>
        <name>Zn(2+)</name>
        <dbReference type="ChEBI" id="CHEBI:29105"/>
    </ligand>
</feature>
<keyword evidence="3" id="KW-1185">Reference proteome</keyword>
<evidence type="ECO:0008006" key="4">
    <source>
        <dbReference type="Google" id="ProtNLM"/>
    </source>
</evidence>
<evidence type="ECO:0000313" key="2">
    <source>
        <dbReference type="EMBL" id="ESK38849.1"/>
    </source>
</evidence>
<dbReference type="PATRIC" id="fig|1392540.3.peg.1617"/>
<dbReference type="InterPro" id="IPR005019">
    <property type="entry name" value="Adenine_glyco"/>
</dbReference>
<dbReference type="GO" id="GO:0006284">
    <property type="term" value="P:base-excision repair"/>
    <property type="evidence" value="ECO:0007669"/>
    <property type="project" value="InterPro"/>
</dbReference>
<dbReference type="HOGENOM" id="CLU_083758_1_0_6"/>
<dbReference type="AlphaFoldDB" id="V2UU54"/>
<organism evidence="2 3">
    <name type="scientific">Acinetobacter nectaris CIP 110549</name>
    <dbReference type="NCBI Taxonomy" id="1392540"/>
    <lineage>
        <taxon>Bacteria</taxon>
        <taxon>Pseudomonadati</taxon>
        <taxon>Pseudomonadota</taxon>
        <taxon>Gammaproteobacteria</taxon>
        <taxon>Moraxellales</taxon>
        <taxon>Moraxellaceae</taxon>
        <taxon>Acinetobacter</taxon>
    </lineage>
</organism>
<comment type="caution">
    <text evidence="2">The sequence shown here is derived from an EMBL/GenBank/DDBJ whole genome shotgun (WGS) entry which is preliminary data.</text>
</comment>
<feature type="binding site" evidence="1">
    <location>
        <position position="20"/>
    </location>
    <ligand>
        <name>Zn(2+)</name>
        <dbReference type="ChEBI" id="CHEBI:29105"/>
    </ligand>
</feature>
<keyword evidence="1" id="KW-0862">Zinc</keyword>
<dbReference type="GO" id="GO:0046872">
    <property type="term" value="F:metal ion binding"/>
    <property type="evidence" value="ECO:0007669"/>
    <property type="project" value="UniProtKB-KW"/>
</dbReference>
<sequence length="185" mass="21551">MSDLPRCRWCLGDALYIHYHDHEWGKPLDNEHQLFELLCLEGQQAGLSWLTVLKKRSAYQEHFFQFSIAEIAQLSDQAILHKLEDKSLIRHKGKLFSIRDNAIAWQNLNREIENIPLWLWSFVGGETIRNNVLDNTHIPSQTMASQNMSKALKKHHFKFVGPTICYAFMQASGMVNDHENLCIFK</sequence>
<dbReference type="Proteomes" id="UP000023785">
    <property type="component" value="Unassembled WGS sequence"/>
</dbReference>
<dbReference type="OrthoDB" id="9807664at2"/>
<dbReference type="RefSeq" id="WP_023273288.1">
    <property type="nucleotide sequence ID" value="NZ_KI530723.1"/>
</dbReference>
<dbReference type="STRING" id="1392540.P256_01668"/>
<name>V2UU54_9GAMM</name>
<feature type="binding site" evidence="1">
    <location>
        <position position="178"/>
    </location>
    <ligand>
        <name>Zn(2+)</name>
        <dbReference type="ChEBI" id="CHEBI:29105"/>
    </ligand>
</feature>
<dbReference type="Gene3D" id="1.10.340.30">
    <property type="entry name" value="Hypothetical protein, domain 2"/>
    <property type="match status" value="1"/>
</dbReference>
<dbReference type="Pfam" id="PF03352">
    <property type="entry name" value="Adenine_glyco"/>
    <property type="match status" value="1"/>
</dbReference>
<evidence type="ECO:0000313" key="3">
    <source>
        <dbReference type="Proteomes" id="UP000023785"/>
    </source>
</evidence>
<feature type="binding site" evidence="1">
    <location>
        <position position="7"/>
    </location>
    <ligand>
        <name>Zn(2+)</name>
        <dbReference type="ChEBI" id="CHEBI:29105"/>
    </ligand>
</feature>
<reference evidence="2 3" key="1">
    <citation type="submission" date="2013-10" db="EMBL/GenBank/DDBJ databases">
        <title>The Genome Sequence of Acinetobacter nectaris CIP 110549.</title>
        <authorList>
            <consortium name="The Broad Institute Genomics Platform"/>
            <consortium name="The Broad Institute Genome Sequencing Center for Infectious Disease"/>
            <person name="Cerqueira G."/>
            <person name="Feldgarden M."/>
            <person name="Courvalin P."/>
            <person name="Grillot-Courvalin C."/>
            <person name="Clermont D."/>
            <person name="Rocha E."/>
            <person name="Yoon E.-J."/>
            <person name="Nemec A."/>
            <person name="Young S.K."/>
            <person name="Zeng Q."/>
            <person name="Gargeya S."/>
            <person name="Fitzgerald M."/>
            <person name="Abouelleil A."/>
            <person name="Alvarado L."/>
            <person name="Berlin A.M."/>
            <person name="Chapman S.B."/>
            <person name="Gainer-Dewar J."/>
            <person name="Goldberg J."/>
            <person name="Gnerre S."/>
            <person name="Griggs A."/>
            <person name="Gujja S."/>
            <person name="Hansen M."/>
            <person name="Howarth C."/>
            <person name="Imamovic A."/>
            <person name="Ireland A."/>
            <person name="Larimer J."/>
            <person name="McCowan C."/>
            <person name="Murphy C."/>
            <person name="Pearson M."/>
            <person name="Poon T.W."/>
            <person name="Priest M."/>
            <person name="Roberts A."/>
            <person name="Saif S."/>
            <person name="Shea T."/>
            <person name="Sykes S."/>
            <person name="Wortman J."/>
            <person name="Nusbaum C."/>
            <person name="Birren B."/>
        </authorList>
    </citation>
    <scope>NUCLEOTIDE SEQUENCE [LARGE SCALE GENOMIC DNA]</scope>
    <source>
        <strain evidence="2 3">CIP 110549</strain>
    </source>
</reference>
<dbReference type="PANTHER" id="PTHR30037:SF4">
    <property type="entry name" value="DNA-3-METHYLADENINE GLYCOSYLASE I"/>
    <property type="match status" value="1"/>
</dbReference>
<evidence type="ECO:0000256" key="1">
    <source>
        <dbReference type="PIRSR" id="PIRSR605019-1"/>
    </source>
</evidence>
<accession>V2UU54</accession>
<dbReference type="InterPro" id="IPR011257">
    <property type="entry name" value="DNA_glycosylase"/>
</dbReference>
<gene>
    <name evidence="2" type="ORF">P256_01668</name>
</gene>
<protein>
    <recommendedName>
        <fullName evidence="4">DNA-3-methyladenine glycosylase I</fullName>
    </recommendedName>
</protein>
<dbReference type="eggNOG" id="COG2818">
    <property type="taxonomic scope" value="Bacteria"/>
</dbReference>
<dbReference type="PANTHER" id="PTHR30037">
    <property type="entry name" value="DNA-3-METHYLADENINE GLYCOSYLASE 1"/>
    <property type="match status" value="1"/>
</dbReference>
<keyword evidence="1" id="KW-0479">Metal-binding</keyword>
<dbReference type="GO" id="GO:0008725">
    <property type="term" value="F:DNA-3-methyladenine glycosylase activity"/>
    <property type="evidence" value="ECO:0007669"/>
    <property type="project" value="InterPro"/>
</dbReference>
<proteinExistence type="predicted"/>
<dbReference type="InterPro" id="IPR052891">
    <property type="entry name" value="DNA-3mA_glycosylase"/>
</dbReference>
<dbReference type="EMBL" id="AYER01000006">
    <property type="protein sequence ID" value="ESK38849.1"/>
    <property type="molecule type" value="Genomic_DNA"/>
</dbReference>